<evidence type="ECO:0000313" key="11">
    <source>
        <dbReference type="Proteomes" id="UP000004483"/>
    </source>
</evidence>
<dbReference type="EMBL" id="ACGV01000018">
    <property type="protein sequence ID" value="EEJ41337.1"/>
    <property type="molecule type" value="Genomic_DNA"/>
</dbReference>
<evidence type="ECO:0000256" key="1">
    <source>
        <dbReference type="ARBA" id="ARBA00004651"/>
    </source>
</evidence>
<dbReference type="InterPro" id="IPR007353">
    <property type="entry name" value="DUF421"/>
</dbReference>
<dbReference type="GO" id="GO:0005886">
    <property type="term" value="C:plasma membrane"/>
    <property type="evidence" value="ECO:0007669"/>
    <property type="project" value="UniProtKB-SubCell"/>
</dbReference>
<comment type="subcellular location">
    <subcellularLocation>
        <location evidence="1">Cell membrane</location>
        <topology evidence="1">Multi-pass membrane protein</topology>
    </subcellularLocation>
</comment>
<reference evidence="10 11" key="1">
    <citation type="submission" date="2009-01" db="EMBL/GenBank/DDBJ databases">
        <authorList>
            <person name="Qin X."/>
            <person name="Bachman B."/>
            <person name="Battles P."/>
            <person name="Bell A."/>
            <person name="Bess C."/>
            <person name="Bickham C."/>
            <person name="Chaboub L."/>
            <person name="Chen D."/>
            <person name="Coyle M."/>
            <person name="Deiros D.R."/>
            <person name="Dinh H."/>
            <person name="Forbes L."/>
            <person name="Fowler G."/>
            <person name="Francisco L."/>
            <person name="Fu Q."/>
            <person name="Gubbala S."/>
            <person name="Hale W."/>
            <person name="Han Y."/>
            <person name="Hemphill L."/>
            <person name="Highlander S.K."/>
            <person name="Hirani K."/>
            <person name="Hogues M."/>
            <person name="Jackson L."/>
            <person name="Jakkamsetti A."/>
            <person name="Javaid M."/>
            <person name="Jiang H."/>
            <person name="Korchina V."/>
            <person name="Kovar C."/>
            <person name="Lara F."/>
            <person name="Lee S."/>
            <person name="Mata R."/>
            <person name="Mathew T."/>
            <person name="Moen C."/>
            <person name="Morales K."/>
            <person name="Munidasa M."/>
            <person name="Nazareth L."/>
            <person name="Ngo R."/>
            <person name="Nguyen L."/>
            <person name="Okwuonu G."/>
            <person name="Ongeri F."/>
            <person name="Patil S."/>
            <person name="Petrosino J."/>
            <person name="Pham C."/>
            <person name="Pham P."/>
            <person name="Pu L.-L."/>
            <person name="Puazo M."/>
            <person name="Raj R."/>
            <person name="Reid J."/>
            <person name="Rouhana J."/>
            <person name="Saada N."/>
            <person name="Shang Y."/>
            <person name="Simmons D."/>
            <person name="Thornton R."/>
            <person name="Warren J."/>
            <person name="Weissenberger G."/>
            <person name="Zhang J."/>
            <person name="Zhang L."/>
            <person name="Zhou C."/>
            <person name="Zhu D."/>
            <person name="Muzny D."/>
            <person name="Worley K."/>
            <person name="Gibbs R."/>
        </authorList>
    </citation>
    <scope>NUCLEOTIDE SEQUENCE [LARGE SCALE GENOMIC DNA]</scope>
    <source>
        <strain evidence="10 11">ATCC 49540</strain>
    </source>
</reference>
<name>C2ERX7_9LACO</name>
<feature type="domain" description="YetF-like N-terminal transmembrane" evidence="9">
    <location>
        <begin position="7"/>
        <end position="79"/>
    </location>
</feature>
<dbReference type="PANTHER" id="PTHR34582:SF6">
    <property type="entry name" value="UPF0702 TRANSMEMBRANE PROTEIN YCAP"/>
    <property type="match status" value="1"/>
</dbReference>
<sequence length="214" mass="24209">MLMDYGLITIKFVLGMICLIFQINILGKGNLAPTSAIDQVQNYVLGGIIGGIIYNQDITVLQFVMVLLIWTLIVFIVKYAKEHNATIQNIIDGRPRLLIKDGQLLVDNCMRAGMTANELMFRLRSHGIYEIAKVKSGILEQNGQLVVIENSDENIRFPLINDGQINMDVLELIHHDEKWIAEQVKEVGFESINDIYLGEYIHGKLHLVGYPKDN</sequence>
<dbReference type="Pfam" id="PF20730">
    <property type="entry name" value="YetF_N"/>
    <property type="match status" value="1"/>
</dbReference>
<evidence type="ECO:0000256" key="4">
    <source>
        <dbReference type="ARBA" id="ARBA00022692"/>
    </source>
</evidence>
<protein>
    <recommendedName>
        <fullName evidence="12">DUF421 domain-containing protein</fullName>
    </recommendedName>
</protein>
<keyword evidence="5 7" id="KW-1133">Transmembrane helix</keyword>
<dbReference type="AlphaFoldDB" id="C2ERX7"/>
<evidence type="ECO:0000256" key="7">
    <source>
        <dbReference type="SAM" id="Phobius"/>
    </source>
</evidence>
<keyword evidence="4 7" id="KW-0812">Transmembrane</keyword>
<evidence type="ECO:0000256" key="3">
    <source>
        <dbReference type="ARBA" id="ARBA00022475"/>
    </source>
</evidence>
<dbReference type="InterPro" id="IPR023090">
    <property type="entry name" value="UPF0702_alpha/beta_dom_sf"/>
</dbReference>
<evidence type="ECO:0000259" key="8">
    <source>
        <dbReference type="Pfam" id="PF04239"/>
    </source>
</evidence>
<dbReference type="Pfam" id="PF04239">
    <property type="entry name" value="DUF421"/>
    <property type="match status" value="1"/>
</dbReference>
<dbReference type="Gene3D" id="3.30.240.20">
    <property type="entry name" value="bsu07140 like domains"/>
    <property type="match status" value="2"/>
</dbReference>
<feature type="domain" description="YetF C-terminal" evidence="8">
    <location>
        <begin position="83"/>
        <end position="200"/>
    </location>
</feature>
<accession>C2ERX7</accession>
<proteinExistence type="inferred from homology"/>
<dbReference type="PANTHER" id="PTHR34582">
    <property type="entry name" value="UPF0702 TRANSMEMBRANE PROTEIN YCAP"/>
    <property type="match status" value="1"/>
</dbReference>
<keyword evidence="6 7" id="KW-0472">Membrane</keyword>
<dbReference type="InterPro" id="IPR048454">
    <property type="entry name" value="YetF_N"/>
</dbReference>
<evidence type="ECO:0008006" key="12">
    <source>
        <dbReference type="Google" id="ProtNLM"/>
    </source>
</evidence>
<comment type="similarity">
    <text evidence="2">Belongs to the UPF0702 family.</text>
</comment>
<evidence type="ECO:0000256" key="6">
    <source>
        <dbReference type="ARBA" id="ARBA00023136"/>
    </source>
</evidence>
<comment type="caution">
    <text evidence="10">The sequence shown here is derived from an EMBL/GenBank/DDBJ whole genome shotgun (WGS) entry which is preliminary data.</text>
</comment>
<keyword evidence="3" id="KW-1003">Cell membrane</keyword>
<dbReference type="HOGENOM" id="CLU_077149_4_0_9"/>
<evidence type="ECO:0000259" key="9">
    <source>
        <dbReference type="Pfam" id="PF20730"/>
    </source>
</evidence>
<feature type="transmembrane region" description="Helical" evidence="7">
    <location>
        <begin position="60"/>
        <end position="80"/>
    </location>
</feature>
<dbReference type="STRING" id="1423814.HMPREF0549_0213"/>
<dbReference type="eggNOG" id="COG2323">
    <property type="taxonomic scope" value="Bacteria"/>
</dbReference>
<evidence type="ECO:0000256" key="5">
    <source>
        <dbReference type="ARBA" id="ARBA00022989"/>
    </source>
</evidence>
<organism evidence="10 11">
    <name type="scientific">Limosilactobacillus vaginalis DSM 5837 = ATCC 49540</name>
    <dbReference type="NCBI Taxonomy" id="1423814"/>
    <lineage>
        <taxon>Bacteria</taxon>
        <taxon>Bacillati</taxon>
        <taxon>Bacillota</taxon>
        <taxon>Bacilli</taxon>
        <taxon>Lactobacillales</taxon>
        <taxon>Lactobacillaceae</taxon>
        <taxon>Limosilactobacillus</taxon>
    </lineage>
</organism>
<evidence type="ECO:0000313" key="10">
    <source>
        <dbReference type="EMBL" id="EEJ41337.1"/>
    </source>
</evidence>
<evidence type="ECO:0000256" key="2">
    <source>
        <dbReference type="ARBA" id="ARBA00006448"/>
    </source>
</evidence>
<dbReference type="Proteomes" id="UP000004483">
    <property type="component" value="Unassembled WGS sequence"/>
</dbReference>
<feature type="transmembrane region" description="Helical" evidence="7">
    <location>
        <begin position="6"/>
        <end position="24"/>
    </location>
</feature>
<gene>
    <name evidence="10" type="ORF">HMPREF0549_0213</name>
</gene>